<evidence type="ECO:0000313" key="1">
    <source>
        <dbReference type="EMBL" id="BBD96588.1"/>
    </source>
</evidence>
<dbReference type="AlphaFoldDB" id="A0A494W0A8"/>
<dbReference type="PANTHER" id="PTHR43481:SF4">
    <property type="entry name" value="GLYCEROL-1-PHOSPHATE PHOSPHOHYDROLASE 1-RELATED"/>
    <property type="match status" value="1"/>
</dbReference>
<dbReference type="Gene3D" id="3.40.50.1000">
    <property type="entry name" value="HAD superfamily/HAD-like"/>
    <property type="match status" value="1"/>
</dbReference>
<organism evidence="1 2">
    <name type="scientific">Sphingobium amiense</name>
    <dbReference type="NCBI Taxonomy" id="135719"/>
    <lineage>
        <taxon>Bacteria</taxon>
        <taxon>Pseudomonadati</taxon>
        <taxon>Pseudomonadota</taxon>
        <taxon>Alphaproteobacteria</taxon>
        <taxon>Sphingomonadales</taxon>
        <taxon>Sphingomonadaceae</taxon>
        <taxon>Sphingobium</taxon>
    </lineage>
</organism>
<dbReference type="Gene3D" id="1.10.150.240">
    <property type="entry name" value="Putative phosphatase, domain 2"/>
    <property type="match status" value="1"/>
</dbReference>
<dbReference type="InterPro" id="IPR023214">
    <property type="entry name" value="HAD_sf"/>
</dbReference>
<dbReference type="InterPro" id="IPR023198">
    <property type="entry name" value="PGP-like_dom2"/>
</dbReference>
<dbReference type="Proteomes" id="UP000279959">
    <property type="component" value="Chromosome"/>
</dbReference>
<dbReference type="PANTHER" id="PTHR43481">
    <property type="entry name" value="FRUCTOSE-1-PHOSPHATE PHOSPHATASE"/>
    <property type="match status" value="1"/>
</dbReference>
<dbReference type="NCBIfam" id="TIGR01509">
    <property type="entry name" value="HAD-SF-IA-v3"/>
    <property type="match status" value="1"/>
</dbReference>
<dbReference type="Pfam" id="PF00702">
    <property type="entry name" value="Hydrolase"/>
    <property type="match status" value="1"/>
</dbReference>
<keyword evidence="2" id="KW-1185">Reference proteome</keyword>
<reference evidence="1 2" key="1">
    <citation type="submission" date="2018-05" db="EMBL/GenBank/DDBJ databases">
        <title>Complete Genome Sequence of the Nonylphenol-Degrading Bacterium Sphingobium amiense DSM 16289T.</title>
        <authorList>
            <person name="Ootsuka M."/>
            <person name="Nishizawa T."/>
            <person name="Ohta H."/>
        </authorList>
    </citation>
    <scope>NUCLEOTIDE SEQUENCE [LARGE SCALE GENOMIC DNA]</scope>
    <source>
        <strain evidence="1 2">DSM 16289</strain>
    </source>
</reference>
<gene>
    <name evidence="1" type="ORF">SAMIE_1000890</name>
</gene>
<dbReference type="SUPFAM" id="SSF56784">
    <property type="entry name" value="HAD-like"/>
    <property type="match status" value="1"/>
</dbReference>
<sequence>MAGAIAEARFAMEPERADAIWGGMTLASLIPAAPRTKLPDPVSAVIFDMDGTLLETEAAHRQAFRDTGAALGWPLSDALLLSMVGIHRDENARMLAEKMGPDFPLDRFYADSDALFEAAVDAGIALRPGAELVLEHLARAGVPLALATSTAAPYAQDRLEKAGLAAYFDVVVTRNDVEHPKPHPQPYLLAAHRLGVDPALCVAVEDSHAGVRSATMAGMATVMVPDLLPPTEELTLACAAVLPSLADLRDLLLATG</sequence>
<dbReference type="KEGG" id="sami:SAMIE_1000890"/>
<dbReference type="InterPro" id="IPR036412">
    <property type="entry name" value="HAD-like_sf"/>
</dbReference>
<dbReference type="InterPro" id="IPR006439">
    <property type="entry name" value="HAD-SF_hydro_IA"/>
</dbReference>
<dbReference type="CDD" id="cd07505">
    <property type="entry name" value="HAD_BPGM-like"/>
    <property type="match status" value="1"/>
</dbReference>
<accession>A0A494W0A8</accession>
<proteinExistence type="predicted"/>
<dbReference type="PRINTS" id="PR00413">
    <property type="entry name" value="HADHALOGNASE"/>
</dbReference>
<evidence type="ECO:0000313" key="2">
    <source>
        <dbReference type="Proteomes" id="UP000279959"/>
    </source>
</evidence>
<dbReference type="SFLD" id="SFLDG01135">
    <property type="entry name" value="C1.5.6:_HAD__Beta-PGM__Phospha"/>
    <property type="match status" value="1"/>
</dbReference>
<dbReference type="InterPro" id="IPR051806">
    <property type="entry name" value="HAD-like_SPP"/>
</dbReference>
<dbReference type="GO" id="GO:0050308">
    <property type="term" value="F:sugar-phosphatase activity"/>
    <property type="evidence" value="ECO:0007669"/>
    <property type="project" value="TreeGrafter"/>
</dbReference>
<dbReference type="SFLD" id="SFLDS00003">
    <property type="entry name" value="Haloacid_Dehalogenase"/>
    <property type="match status" value="1"/>
</dbReference>
<name>A0A494W0A8_9SPHN</name>
<dbReference type="EMBL" id="AP018664">
    <property type="protein sequence ID" value="BBD96588.1"/>
    <property type="molecule type" value="Genomic_DNA"/>
</dbReference>
<protein>
    <submittedName>
        <fullName evidence="1">HAD family phosphatase</fullName>
    </submittedName>
</protein>
<dbReference type="SFLD" id="SFLDG01129">
    <property type="entry name" value="C1.5:_HAD__Beta-PGM__Phosphata"/>
    <property type="match status" value="1"/>
</dbReference>